<dbReference type="PANTHER" id="PTHR11081">
    <property type="entry name" value="FLAP ENDONUCLEASE FAMILY MEMBER"/>
    <property type="match status" value="1"/>
</dbReference>
<dbReference type="SMART" id="SM00485">
    <property type="entry name" value="XPGN"/>
    <property type="match status" value="1"/>
</dbReference>
<dbReference type="NCBIfam" id="TIGR03674">
    <property type="entry name" value="fen_arch"/>
    <property type="match status" value="1"/>
</dbReference>
<feature type="binding site" evidence="12">
    <location>
        <position position="27"/>
    </location>
    <ligand>
        <name>Mg(2+)</name>
        <dbReference type="ChEBI" id="CHEBI:18420"/>
        <label>1</label>
    </ligand>
</feature>
<dbReference type="SMART" id="SM00484">
    <property type="entry name" value="XPGI"/>
    <property type="match status" value="1"/>
</dbReference>
<sequence length="328" mass="37073">MGVKFKDIVSPEEIRFEDLDGKIVALDAANVIYQFLSSIRQLDGTPLKDQNGRVTSHFSGILYRTSALVEKGIKPIYVFDGQSSALKKETQQKRKEIKEESERKWKEALEEGRLDDARKFAVRSSRMSPEIVEGSKKLIKLMGIPYIQAKGEGEAQASYMVARGDAWCVASQDYDCMLFGAPRMVKNLTISGSQTNPELIELDKVLGNLGVTREQLVDMAIMVGTDFNQGIKGIGAKKGLKLIKEHGDIYQILEKLDIELDVDPTILRNMFLNHEVDSDYELKWQKADQEQIVDFLCGEHDFSESRVLSALDKLKKLQTTQSSLEQWF</sequence>
<feature type="binding site" evidence="12">
    <location>
        <position position="80"/>
    </location>
    <ligand>
        <name>Mg(2+)</name>
        <dbReference type="ChEBI" id="CHEBI:18420"/>
        <label>1</label>
    </ligand>
</feature>
<reference evidence="16 17" key="1">
    <citation type="submission" date="2016-10" db="EMBL/GenBank/DDBJ databases">
        <title>Comparative genomics between deep and shallow subseafloor isolates.</title>
        <authorList>
            <person name="Ishii S."/>
            <person name="Miller J.R."/>
            <person name="Sutton G."/>
            <person name="Suzuki S."/>
            <person name="Methe B."/>
            <person name="Inagaki F."/>
            <person name="Imachi H."/>
        </authorList>
    </citation>
    <scope>NUCLEOTIDE SEQUENCE [LARGE SCALE GENOMIC DNA]</scope>
    <source>
        <strain evidence="16 17">MO-MB1</strain>
    </source>
</reference>
<evidence type="ECO:0000256" key="12">
    <source>
        <dbReference type="HAMAP-Rule" id="MF_00614"/>
    </source>
</evidence>
<keyword evidence="9 12" id="KW-0234">DNA repair</keyword>
<dbReference type="GO" id="GO:0003677">
    <property type="term" value="F:DNA binding"/>
    <property type="evidence" value="ECO:0007669"/>
    <property type="project" value="UniProtKB-UniRule"/>
</dbReference>
<accession>A0A2H4V9X8</accession>
<evidence type="ECO:0000256" key="11">
    <source>
        <dbReference type="ARBA" id="ARBA00065981"/>
    </source>
</evidence>
<dbReference type="GO" id="GO:0017108">
    <property type="term" value="F:5'-flap endonuclease activity"/>
    <property type="evidence" value="ECO:0007669"/>
    <property type="project" value="UniProtKB-UniRule"/>
</dbReference>
<feature type="binding site" evidence="12">
    <location>
        <position position="226"/>
    </location>
    <ligand>
        <name>Mg(2+)</name>
        <dbReference type="ChEBI" id="CHEBI:18420"/>
        <label>2</label>
    </ligand>
</feature>
<evidence type="ECO:0000256" key="10">
    <source>
        <dbReference type="ARBA" id="ARBA00024702"/>
    </source>
</evidence>
<feature type="region of interest" description="N-domain" evidence="12">
    <location>
        <begin position="1"/>
        <end position="98"/>
    </location>
</feature>
<feature type="binding site" evidence="12">
    <location>
        <position position="152"/>
    </location>
    <ligand>
        <name>Mg(2+)</name>
        <dbReference type="ChEBI" id="CHEBI:18420"/>
        <label>1</label>
    </ligand>
</feature>
<comment type="subunit">
    <text evidence="11 12">Interacts with PCNA. PCNA stimulates the nuclease activity without altering cleavage specificity.</text>
</comment>
<dbReference type="Pfam" id="PF00752">
    <property type="entry name" value="XPG_N"/>
    <property type="match status" value="1"/>
</dbReference>
<dbReference type="GO" id="GO:0043137">
    <property type="term" value="P:DNA replication, removal of RNA primer"/>
    <property type="evidence" value="ECO:0007669"/>
    <property type="project" value="UniProtKB-UniRule"/>
</dbReference>
<dbReference type="GO" id="GO:0000287">
    <property type="term" value="F:magnesium ion binding"/>
    <property type="evidence" value="ECO:0007669"/>
    <property type="project" value="UniProtKB-UniRule"/>
</dbReference>
<name>A0A2H4V9X8_9EURY</name>
<feature type="domain" description="XPG N-terminal" evidence="15">
    <location>
        <begin position="1"/>
        <end position="101"/>
    </location>
</feature>
<keyword evidence="5 12" id="KW-0227">DNA damage</keyword>
<evidence type="ECO:0000256" key="8">
    <source>
        <dbReference type="ARBA" id="ARBA00022842"/>
    </source>
</evidence>
<comment type="similarity">
    <text evidence="12">Belongs to the XPG/RAD2 endonuclease family. FEN1 subfamily.</text>
</comment>
<evidence type="ECO:0000259" key="14">
    <source>
        <dbReference type="SMART" id="SM00484"/>
    </source>
</evidence>
<dbReference type="AlphaFoldDB" id="A0A2H4V9X8"/>
<dbReference type="SUPFAM" id="SSF88723">
    <property type="entry name" value="PIN domain-like"/>
    <property type="match status" value="1"/>
</dbReference>
<dbReference type="PROSITE" id="PS00841">
    <property type="entry name" value="XPG_1"/>
    <property type="match status" value="1"/>
</dbReference>
<dbReference type="CDD" id="cd09867">
    <property type="entry name" value="PIN_FEN1"/>
    <property type="match status" value="1"/>
</dbReference>
<dbReference type="InterPro" id="IPR006084">
    <property type="entry name" value="XPG/Rad2"/>
</dbReference>
<keyword evidence="2 12" id="KW-0540">Nuclease</keyword>
<evidence type="ECO:0000256" key="1">
    <source>
        <dbReference type="ARBA" id="ARBA00022705"/>
    </source>
</evidence>
<evidence type="ECO:0000313" key="17">
    <source>
        <dbReference type="Proteomes" id="UP000232806"/>
    </source>
</evidence>
<dbReference type="InterPro" id="IPR019973">
    <property type="entry name" value="Flap_endonuc_arc"/>
</dbReference>
<dbReference type="InterPro" id="IPR006086">
    <property type="entry name" value="XPG-I_dom"/>
</dbReference>
<feature type="region of interest" description="Interaction with PCNA" evidence="12">
    <location>
        <begin position="320"/>
        <end position="328"/>
    </location>
</feature>
<dbReference type="OrthoDB" id="9593at2157"/>
<protein>
    <recommendedName>
        <fullName evidence="12">Flap endonuclease 1</fullName>
        <shortName evidence="12">FEN-1</shortName>
        <ecNumber evidence="12">3.1.-.-</ecNumber>
    </recommendedName>
    <alternativeName>
        <fullName evidence="12">Flap structure-specific endonuclease 1</fullName>
    </alternativeName>
</protein>
<dbReference type="FunFam" id="3.40.50.1010:FF:000016">
    <property type="entry name" value="Flap endonuclease 1"/>
    <property type="match status" value="1"/>
</dbReference>
<feature type="domain" description="5'-3' exonuclease" evidence="13">
    <location>
        <begin position="21"/>
        <end position="285"/>
    </location>
</feature>
<comment type="cofactor">
    <cofactor evidence="12">
        <name>Mg(2+)</name>
        <dbReference type="ChEBI" id="CHEBI:18420"/>
    </cofactor>
    <text evidence="12">Binds 2 magnesium ions per subunit. They probably participate in the reaction catalyzed by the enzyme. May bind an additional third magnesium ion after substrate binding.</text>
</comment>
<dbReference type="InterPro" id="IPR036279">
    <property type="entry name" value="5-3_exonuclease_C_sf"/>
</dbReference>
<keyword evidence="3 12" id="KW-0479">Metal-binding</keyword>
<organism evidence="16 17">
    <name type="scientific">Methanobacterium subterraneum</name>
    <dbReference type="NCBI Taxonomy" id="59277"/>
    <lineage>
        <taxon>Archaea</taxon>
        <taxon>Methanobacteriati</taxon>
        <taxon>Methanobacteriota</taxon>
        <taxon>Methanomada group</taxon>
        <taxon>Methanobacteria</taxon>
        <taxon>Methanobacteriales</taxon>
        <taxon>Methanobacteriaceae</taxon>
        <taxon>Methanobacterium</taxon>
    </lineage>
</organism>
<dbReference type="GeneID" id="35120309"/>
<gene>
    <name evidence="12" type="primary">fen</name>
    <name evidence="16" type="ORF">BK007_01915</name>
</gene>
<evidence type="ECO:0000256" key="6">
    <source>
        <dbReference type="ARBA" id="ARBA00022801"/>
    </source>
</evidence>
<comment type="function">
    <text evidence="10">Structure-specific nuclease with 5'-flap endonuclease and 5'-3' exonuclease activities involved in DNA replication and repair. During DNA replication, cleaves the 5'-overhanging flap structure that is generated by displacement synthesis when DNA polymerase encounters the 5'-end of a downstream Okazaki fragment. Binds the unpaired 3'-DNA end and kinks the DNA to facilitate 5' cleavage specificity. Cleaves one nucleotide into the double-stranded DNA from the junction in flap DNA, leaving a nick for ligation. Also involved in the base excision repair (BER) pathway. Acts as a genome stabilization factor that prevents flaps from equilibrating into structures that lead to duplications and deletions. Also possesses 5'-3' exonuclease activity on nicked or gapped double-stranded DNA.</text>
</comment>
<feature type="domain" description="XPG-I" evidence="14">
    <location>
        <begin position="140"/>
        <end position="211"/>
    </location>
</feature>
<evidence type="ECO:0000256" key="9">
    <source>
        <dbReference type="ARBA" id="ARBA00023204"/>
    </source>
</evidence>
<comment type="function">
    <text evidence="12">Structure-specific nuclease with 5'-flap endonuclease and 5'-3' exonuclease activities involved in DNA replication and repair. During DNA replication, cleaves the 5'-overhanging flap structure that is generated by displacement synthesis when DNA polymerase encounters the 5'-end of a downstream Okazaki fragment. Binds the unpaired 3'-DNA end and kinks the DNA to facilitate 5' cleavage specificity. Cleaves one nucleotide into the double-stranded DNA from the junction in flap DNA, leaving a nick for ligation. Also involved in the base excision repair (BER) pathway. Acts as a genome stabilization factor that prevents flaps from equilibrating into structurs that lead to duplications and deletions. Also possesses 5'-3' exonuclease activity on nicked or gapped double-stranded DNA.</text>
</comment>
<dbReference type="Gene3D" id="1.10.150.20">
    <property type="entry name" value="5' to 3' exonuclease, C-terminal subdomain"/>
    <property type="match status" value="1"/>
</dbReference>
<keyword evidence="7 12" id="KW-0269">Exonuclease</keyword>
<dbReference type="SUPFAM" id="SSF47807">
    <property type="entry name" value="5' to 3' exonuclease, C-terminal subdomain"/>
    <property type="match status" value="1"/>
</dbReference>
<dbReference type="HAMAP" id="MF_00614">
    <property type="entry name" value="Fen"/>
    <property type="match status" value="1"/>
</dbReference>
<dbReference type="RefSeq" id="WP_100904872.1">
    <property type="nucleotide sequence ID" value="NZ_CP017766.1"/>
</dbReference>
<keyword evidence="1 12" id="KW-0235">DNA replication</keyword>
<evidence type="ECO:0000256" key="4">
    <source>
        <dbReference type="ARBA" id="ARBA00022759"/>
    </source>
</evidence>
<dbReference type="InterPro" id="IPR002421">
    <property type="entry name" value="5-3_exonuclease"/>
</dbReference>
<dbReference type="InterPro" id="IPR019974">
    <property type="entry name" value="XPG_CS"/>
</dbReference>
<feature type="binding site" evidence="12">
    <location>
        <position position="154"/>
    </location>
    <ligand>
        <name>Mg(2+)</name>
        <dbReference type="ChEBI" id="CHEBI:18420"/>
        <label>1</label>
    </ligand>
</feature>
<evidence type="ECO:0000256" key="3">
    <source>
        <dbReference type="ARBA" id="ARBA00022723"/>
    </source>
</evidence>
<dbReference type="InterPro" id="IPR023426">
    <property type="entry name" value="Flap_endonuc"/>
</dbReference>
<keyword evidence="6 12" id="KW-0378">Hydrolase</keyword>
<dbReference type="GO" id="GO:0008409">
    <property type="term" value="F:5'-3' exonuclease activity"/>
    <property type="evidence" value="ECO:0007669"/>
    <property type="project" value="UniProtKB-UniRule"/>
</dbReference>
<evidence type="ECO:0000256" key="5">
    <source>
        <dbReference type="ARBA" id="ARBA00022763"/>
    </source>
</evidence>
<dbReference type="SMART" id="SM00279">
    <property type="entry name" value="HhH2"/>
    <property type="match status" value="1"/>
</dbReference>
<dbReference type="GO" id="GO:0006281">
    <property type="term" value="P:DNA repair"/>
    <property type="evidence" value="ECO:0007669"/>
    <property type="project" value="UniProtKB-UniRule"/>
</dbReference>
<evidence type="ECO:0000259" key="15">
    <source>
        <dbReference type="SMART" id="SM00485"/>
    </source>
</evidence>
<dbReference type="InterPro" id="IPR006085">
    <property type="entry name" value="XPG_DNA_repair_N"/>
</dbReference>
<dbReference type="InterPro" id="IPR008918">
    <property type="entry name" value="HhH2"/>
</dbReference>
<keyword evidence="4 12" id="KW-0255">Endonuclease</keyword>
<proteinExistence type="inferred from homology"/>
<evidence type="ECO:0000256" key="2">
    <source>
        <dbReference type="ARBA" id="ARBA00022722"/>
    </source>
</evidence>
<dbReference type="Pfam" id="PF00867">
    <property type="entry name" value="XPG_I"/>
    <property type="match status" value="1"/>
</dbReference>
<dbReference type="PRINTS" id="PR00853">
    <property type="entry name" value="XPGRADSUPER"/>
</dbReference>
<feature type="binding site" evidence="12">
    <location>
        <position position="173"/>
    </location>
    <ligand>
        <name>Mg(2+)</name>
        <dbReference type="ChEBI" id="CHEBI:18420"/>
        <label>2</label>
    </ligand>
</feature>
<dbReference type="Proteomes" id="UP000232806">
    <property type="component" value="Chromosome"/>
</dbReference>
<evidence type="ECO:0000313" key="16">
    <source>
        <dbReference type="EMBL" id="AUB54896.1"/>
    </source>
</evidence>
<dbReference type="Gene3D" id="3.40.50.1010">
    <property type="entry name" value="5'-nuclease"/>
    <property type="match status" value="1"/>
</dbReference>
<dbReference type="EMBL" id="CP017766">
    <property type="protein sequence ID" value="AUB54896.1"/>
    <property type="molecule type" value="Genomic_DNA"/>
</dbReference>
<dbReference type="SMART" id="SM00475">
    <property type="entry name" value="53EXOc"/>
    <property type="match status" value="1"/>
</dbReference>
<dbReference type="PANTHER" id="PTHR11081:SF9">
    <property type="entry name" value="FLAP ENDONUCLEASE 1"/>
    <property type="match status" value="1"/>
</dbReference>
<keyword evidence="8 12" id="KW-0460">Magnesium</keyword>
<dbReference type="InterPro" id="IPR029060">
    <property type="entry name" value="PIN-like_dom_sf"/>
</dbReference>
<evidence type="ECO:0000256" key="7">
    <source>
        <dbReference type="ARBA" id="ARBA00022839"/>
    </source>
</evidence>
<feature type="binding site" evidence="12">
    <location>
        <position position="175"/>
    </location>
    <ligand>
        <name>Mg(2+)</name>
        <dbReference type="ChEBI" id="CHEBI:18420"/>
        <label>2</label>
    </ligand>
</feature>
<evidence type="ECO:0000259" key="13">
    <source>
        <dbReference type="SMART" id="SM00475"/>
    </source>
</evidence>
<comment type="caution">
    <text evidence="12">Lacks conserved residue(s) required for the propagation of feature annotation.</text>
</comment>
<dbReference type="EC" id="3.1.-.-" evidence="12"/>